<keyword evidence="3" id="KW-1185">Reference proteome</keyword>
<feature type="compositionally biased region" description="Low complexity" evidence="1">
    <location>
        <begin position="17"/>
        <end position="27"/>
    </location>
</feature>
<name>A0ABN8Z568_RANTA</name>
<organism evidence="2 3">
    <name type="scientific">Rangifer tarandus platyrhynchus</name>
    <name type="common">Svalbard reindeer</name>
    <dbReference type="NCBI Taxonomy" id="3082113"/>
    <lineage>
        <taxon>Eukaryota</taxon>
        <taxon>Metazoa</taxon>
        <taxon>Chordata</taxon>
        <taxon>Craniata</taxon>
        <taxon>Vertebrata</taxon>
        <taxon>Euteleostomi</taxon>
        <taxon>Mammalia</taxon>
        <taxon>Eutheria</taxon>
        <taxon>Laurasiatheria</taxon>
        <taxon>Artiodactyla</taxon>
        <taxon>Ruminantia</taxon>
        <taxon>Pecora</taxon>
        <taxon>Cervidae</taxon>
        <taxon>Odocoileinae</taxon>
        <taxon>Rangifer</taxon>
    </lineage>
</organism>
<protein>
    <submittedName>
        <fullName evidence="2">Uncharacterized protein</fullName>
    </submittedName>
</protein>
<evidence type="ECO:0000313" key="3">
    <source>
        <dbReference type="Proteomes" id="UP001176941"/>
    </source>
</evidence>
<dbReference type="EMBL" id="OX459964">
    <property type="protein sequence ID" value="CAI9169005.1"/>
    <property type="molecule type" value="Genomic_DNA"/>
</dbReference>
<feature type="region of interest" description="Disordered" evidence="1">
    <location>
        <begin position="79"/>
        <end position="126"/>
    </location>
</feature>
<evidence type="ECO:0000256" key="1">
    <source>
        <dbReference type="SAM" id="MobiDB-lite"/>
    </source>
</evidence>
<reference evidence="2" key="1">
    <citation type="submission" date="2023-04" db="EMBL/GenBank/DDBJ databases">
        <authorList>
            <consortium name="ELIXIR-Norway"/>
        </authorList>
    </citation>
    <scope>NUCLEOTIDE SEQUENCE [LARGE SCALE GENOMIC DNA]</scope>
</reference>
<sequence>MRSGEDPQEVMPALPYSSESEPSSRSSATQTPECPAGWDSSRRLTCCFGTVPASASPASLKTLRSGAILASWDSVLTNKGPMTQPQAPERWAHSLSSVHRGTEPREVRRRTEAQSLFRDPPQPSQR</sequence>
<accession>A0ABN8Z568</accession>
<proteinExistence type="predicted"/>
<gene>
    <name evidence="2" type="ORF">MRATA1EN1_LOCUS17967</name>
</gene>
<feature type="region of interest" description="Disordered" evidence="1">
    <location>
        <begin position="1"/>
        <end position="39"/>
    </location>
</feature>
<feature type="compositionally biased region" description="Basic and acidic residues" evidence="1">
    <location>
        <begin position="100"/>
        <end position="112"/>
    </location>
</feature>
<dbReference type="Proteomes" id="UP001176941">
    <property type="component" value="Chromosome 28"/>
</dbReference>
<evidence type="ECO:0000313" key="2">
    <source>
        <dbReference type="EMBL" id="CAI9169005.1"/>
    </source>
</evidence>